<evidence type="ECO:0000313" key="2">
    <source>
        <dbReference type="EMBL" id="RCK50364.1"/>
    </source>
</evidence>
<gene>
    <name evidence="2" type="ORF">TH25_12310</name>
</gene>
<evidence type="ECO:0008006" key="4">
    <source>
        <dbReference type="Google" id="ProtNLM"/>
    </source>
</evidence>
<keyword evidence="1" id="KW-0812">Transmembrane</keyword>
<keyword evidence="1" id="KW-1133">Transmembrane helix</keyword>
<feature type="transmembrane region" description="Helical" evidence="1">
    <location>
        <begin position="85"/>
        <end position="105"/>
    </location>
</feature>
<dbReference type="InterPro" id="IPR052948">
    <property type="entry name" value="Low_temp-induced_all0457"/>
</dbReference>
<dbReference type="OrthoDB" id="7743649at2"/>
<proteinExistence type="predicted"/>
<dbReference type="AlphaFoldDB" id="A0A367X9P0"/>
<dbReference type="EMBL" id="JPWH01000008">
    <property type="protein sequence ID" value="RCK50364.1"/>
    <property type="molecule type" value="Genomic_DNA"/>
</dbReference>
<evidence type="ECO:0000313" key="3">
    <source>
        <dbReference type="Proteomes" id="UP000252517"/>
    </source>
</evidence>
<dbReference type="PANTHER" id="PTHR36109">
    <property type="entry name" value="MEMBRANE PROTEIN-RELATED"/>
    <property type="match status" value="1"/>
</dbReference>
<dbReference type="Proteomes" id="UP000252517">
    <property type="component" value="Unassembled WGS sequence"/>
</dbReference>
<dbReference type="RefSeq" id="WP_073954001.1">
    <property type="nucleotide sequence ID" value="NZ_JPWH01000008.1"/>
</dbReference>
<name>A0A367X9P0_9PROT</name>
<organism evidence="2 3">
    <name type="scientific">Thalassospira profundimaris</name>
    <dbReference type="NCBI Taxonomy" id="502049"/>
    <lineage>
        <taxon>Bacteria</taxon>
        <taxon>Pseudomonadati</taxon>
        <taxon>Pseudomonadota</taxon>
        <taxon>Alphaproteobacteria</taxon>
        <taxon>Rhodospirillales</taxon>
        <taxon>Thalassospiraceae</taxon>
        <taxon>Thalassospira</taxon>
    </lineage>
</organism>
<dbReference type="PANTHER" id="PTHR36109:SF2">
    <property type="entry name" value="MEMBRANE PROTEIN"/>
    <property type="match status" value="1"/>
</dbReference>
<feature type="transmembrane region" description="Helical" evidence="1">
    <location>
        <begin position="111"/>
        <end position="135"/>
    </location>
</feature>
<keyword evidence="1" id="KW-0472">Membrane</keyword>
<reference evidence="2 3" key="1">
    <citation type="submission" date="2014-07" db="EMBL/GenBank/DDBJ databases">
        <title>Draft genome sequence of Thalassospira profundimaris S25-3-2.</title>
        <authorList>
            <person name="Lai Q."/>
            <person name="Shao Z."/>
        </authorList>
    </citation>
    <scope>NUCLEOTIDE SEQUENCE [LARGE SCALE GENOMIC DNA]</scope>
    <source>
        <strain evidence="2 3">S25-3-2</strain>
    </source>
</reference>
<accession>A0A367X9P0</accession>
<evidence type="ECO:0000256" key="1">
    <source>
        <dbReference type="SAM" id="Phobius"/>
    </source>
</evidence>
<protein>
    <recommendedName>
        <fullName evidence="4">General stress protein 17M-like domain-containing protein</fullName>
    </recommendedName>
</protein>
<sequence>MSDEQEKNSRQIIGVFDNADHMHNTVLALQEAGFRQDDMSLIANEHTINEKLGQFYQKTDDLEKDPSTPKIAYTSPDPTGDAQGALIGTPMYVAAFTAAGVMIAAGGPMAATIAAIVGASGAGAALGGVMTKLFGTQNSDKIQQKLETGGLLLVVRCDTDTTEEKAREILSQQNNADIFSYDPANIRLASS</sequence>
<comment type="caution">
    <text evidence="2">The sequence shown here is derived from an EMBL/GenBank/DDBJ whole genome shotgun (WGS) entry which is preliminary data.</text>
</comment>